<organism evidence="1 2">
    <name type="scientific">Halocaridina rubra</name>
    <name type="common">Hawaiian red shrimp</name>
    <dbReference type="NCBI Taxonomy" id="373956"/>
    <lineage>
        <taxon>Eukaryota</taxon>
        <taxon>Metazoa</taxon>
        <taxon>Ecdysozoa</taxon>
        <taxon>Arthropoda</taxon>
        <taxon>Crustacea</taxon>
        <taxon>Multicrustacea</taxon>
        <taxon>Malacostraca</taxon>
        <taxon>Eumalacostraca</taxon>
        <taxon>Eucarida</taxon>
        <taxon>Decapoda</taxon>
        <taxon>Pleocyemata</taxon>
        <taxon>Caridea</taxon>
        <taxon>Atyoidea</taxon>
        <taxon>Atyidae</taxon>
        <taxon>Halocaridina</taxon>
    </lineage>
</organism>
<dbReference type="Proteomes" id="UP001381693">
    <property type="component" value="Unassembled WGS sequence"/>
</dbReference>
<feature type="non-terminal residue" evidence="1">
    <location>
        <position position="1"/>
    </location>
</feature>
<comment type="caution">
    <text evidence="1">The sequence shown here is derived from an EMBL/GenBank/DDBJ whole genome shotgun (WGS) entry which is preliminary data.</text>
</comment>
<name>A0AAN8XNL0_HALRR</name>
<dbReference type="AlphaFoldDB" id="A0AAN8XNL0"/>
<sequence>HFSVFIQRSSREHLSVVRMRGSMQIAFVFWFLAGSLLGESPVLEEESKSQPRHLISLRESWTALTTPNNGGENIDPAVESTHVQEPAAVGIFQSVGNRVSSWLGWSWYSGEGNVQARVIDNKSPRFNTYTKSQVKIRPQNRQLVSTYAGEDTGNEKTAADDAEPPRLSSVVDLKEKIIEKRVDEALEPDELDLLILTLGRSLGIDETVIGENNYLSVVSIKGILSVMEATQCTERLLCHLEVDESFFRSPVGRVFLFVESVMPFAVTDKVNEAVKKVMRYRTISGTADANCGVFRCLSEDNPILSELYQITSTFMSHLLESGCLERLACEWGIVGLLPETLGEMAAGIVSEHIANFQNNTSIPHFARTVQIMSHQVQPHCEDIPCGFLPRQKK</sequence>
<evidence type="ECO:0000313" key="1">
    <source>
        <dbReference type="EMBL" id="KAK7081395.1"/>
    </source>
</evidence>
<proteinExistence type="predicted"/>
<evidence type="ECO:0000313" key="2">
    <source>
        <dbReference type="Proteomes" id="UP001381693"/>
    </source>
</evidence>
<accession>A0AAN8XNL0</accession>
<gene>
    <name evidence="1" type="ORF">SK128_014491</name>
</gene>
<protein>
    <submittedName>
        <fullName evidence="1">Uncharacterized protein</fullName>
    </submittedName>
</protein>
<dbReference type="EMBL" id="JAXCGZ010005005">
    <property type="protein sequence ID" value="KAK7081395.1"/>
    <property type="molecule type" value="Genomic_DNA"/>
</dbReference>
<keyword evidence="2" id="KW-1185">Reference proteome</keyword>
<reference evidence="1 2" key="1">
    <citation type="submission" date="2023-11" db="EMBL/GenBank/DDBJ databases">
        <title>Halocaridina rubra genome assembly.</title>
        <authorList>
            <person name="Smith C."/>
        </authorList>
    </citation>
    <scope>NUCLEOTIDE SEQUENCE [LARGE SCALE GENOMIC DNA]</scope>
    <source>
        <strain evidence="1">EP-1</strain>
        <tissue evidence="1">Whole</tissue>
    </source>
</reference>